<accession>A0A7J6SJS7</accession>
<feature type="non-terminal residue" evidence="2">
    <location>
        <position position="1"/>
    </location>
</feature>
<dbReference type="PROSITE" id="PS00141">
    <property type="entry name" value="ASP_PROTEASE"/>
    <property type="match status" value="1"/>
</dbReference>
<protein>
    <submittedName>
        <fullName evidence="2">Uncharacterized protein</fullName>
    </submittedName>
</protein>
<gene>
    <name evidence="2" type="ORF">FOZ63_024835</name>
</gene>
<reference evidence="2 3" key="1">
    <citation type="submission" date="2020-04" db="EMBL/GenBank/DDBJ databases">
        <title>Perkinsus olseni comparative genomics.</title>
        <authorList>
            <person name="Bogema D.R."/>
        </authorList>
    </citation>
    <scope>NUCLEOTIDE SEQUENCE [LARGE SCALE GENOMIC DNA]</scope>
    <source>
        <strain evidence="2 3">ATCC PRA-207</strain>
    </source>
</reference>
<feature type="compositionally biased region" description="Polar residues" evidence="1">
    <location>
        <begin position="31"/>
        <end position="41"/>
    </location>
</feature>
<name>A0A7J6SJS7_PEROL</name>
<dbReference type="InterPro" id="IPR001969">
    <property type="entry name" value="Aspartic_peptidase_AS"/>
</dbReference>
<evidence type="ECO:0000256" key="1">
    <source>
        <dbReference type="SAM" id="MobiDB-lite"/>
    </source>
</evidence>
<dbReference type="AlphaFoldDB" id="A0A7J6SJS7"/>
<feature type="compositionally biased region" description="Low complexity" evidence="1">
    <location>
        <begin position="51"/>
        <end position="61"/>
    </location>
</feature>
<evidence type="ECO:0000313" key="3">
    <source>
        <dbReference type="Proteomes" id="UP000553632"/>
    </source>
</evidence>
<feature type="region of interest" description="Disordered" evidence="1">
    <location>
        <begin position="27"/>
        <end position="80"/>
    </location>
</feature>
<keyword evidence="3" id="KW-1185">Reference proteome</keyword>
<dbReference type="EMBL" id="JABANO010018085">
    <property type="protein sequence ID" value="KAF4732400.1"/>
    <property type="molecule type" value="Genomic_DNA"/>
</dbReference>
<organism evidence="2 3">
    <name type="scientific">Perkinsus olseni</name>
    <name type="common">Perkinsus atlanticus</name>
    <dbReference type="NCBI Taxonomy" id="32597"/>
    <lineage>
        <taxon>Eukaryota</taxon>
        <taxon>Sar</taxon>
        <taxon>Alveolata</taxon>
        <taxon>Perkinsozoa</taxon>
        <taxon>Perkinsea</taxon>
        <taxon>Perkinsida</taxon>
        <taxon>Perkinsidae</taxon>
        <taxon>Perkinsus</taxon>
    </lineage>
</organism>
<dbReference type="GO" id="GO:0004190">
    <property type="term" value="F:aspartic-type endopeptidase activity"/>
    <property type="evidence" value="ECO:0007669"/>
    <property type="project" value="InterPro"/>
</dbReference>
<proteinExistence type="predicted"/>
<comment type="caution">
    <text evidence="2">The sequence shown here is derived from an EMBL/GenBank/DDBJ whole genome shotgun (WGS) entry which is preliminary data.</text>
</comment>
<evidence type="ECO:0000313" key="2">
    <source>
        <dbReference type="EMBL" id="KAF4732400.1"/>
    </source>
</evidence>
<feature type="non-terminal residue" evidence="2">
    <location>
        <position position="131"/>
    </location>
</feature>
<dbReference type="GO" id="GO:0006508">
    <property type="term" value="P:proteolysis"/>
    <property type="evidence" value="ECO:0007669"/>
    <property type="project" value="InterPro"/>
</dbReference>
<sequence>KVGVQNLQCRRCKGSGHVAHICRGVKVANKAPSTPASGLSTTKDDPPEGPSTKTSTSTQQQGDKQDPKVHPLSMLSEMDTDTDPLYTEIRFVATRPLKCTAMIDTGAARVYIRQSLTKSLEEAGAVAGSRQ</sequence>
<dbReference type="Proteomes" id="UP000553632">
    <property type="component" value="Unassembled WGS sequence"/>
</dbReference>